<keyword evidence="3" id="KW-1185">Reference proteome</keyword>
<gene>
    <name evidence="2" type="ORF">M0L44_12535</name>
</gene>
<dbReference type="CDD" id="cd16439">
    <property type="entry name" value="beta_Kdo_transferase_KpsC_2"/>
    <property type="match status" value="1"/>
</dbReference>
<accession>A0ABT1BMV4</accession>
<comment type="caution">
    <text evidence="2">The sequence shown here is derived from an EMBL/GenBank/DDBJ whole genome shotgun (WGS) entry which is preliminary data.</text>
</comment>
<protein>
    <submittedName>
        <fullName evidence="2">Capsular polysaccharide biosynthesis protein</fullName>
    </submittedName>
</protein>
<dbReference type="Pfam" id="PF05159">
    <property type="entry name" value="Capsule_synth"/>
    <property type="match status" value="4"/>
</dbReference>
<evidence type="ECO:0000313" key="3">
    <source>
        <dbReference type="Proteomes" id="UP001204851"/>
    </source>
</evidence>
<dbReference type="Proteomes" id="UP001204851">
    <property type="component" value="Unassembled WGS sequence"/>
</dbReference>
<sequence length="711" mass="78159">MPTAPAPEDRLSRLSCVAWHGRGVGRIATLPALLDGWRLVPAARARAEGAQAVLAWGRKPSARRAEAWAARLGLPVLWLEDGFLRSVGLGADEPPLSVVLDDQGIYYDAHGPSRLEALVRLPLTEARRSRADDLCRAWRGAHASKYNQSREWTGTMAAGDVLVVDQTAGDASIAGAMADTRSFQRMLEAALDEHPSARIWLKVHPDVVAGRKRGHFDRLTPGQQARVTVLGEPVHPAGLLAQATAVYVVSSQMGFEALLWGRPVRCFGMPFYAGWGLTRDELVAPARRLAAELPALVHAALADYPRYADPETGEPTSPERLLDWIGLQRRQRERFPAELMAVGFSGWKRASLQRFMAGSRIRSGAPAEARRFARPVVLWGRQAWPEAASGRVLRVEDGFLRSVGLGADLVQPLSWAIDGRGLHYDARRPSDLEHLLAEGHLDEGLLQRARALRERLVASDLTKYNVGQGDWRRPATDRPVVLVVGQVESDASLALGAPGLHTNLGLLQAVRRERPEAWIVYRPHPDVSARLRAPGQDEDTASRWCDEVVAAPPITALLAQVDEVHVLTSLAGFEALLRGVRVVCWGVPFYAGWGLTVDRVPTPRRGRLRSLDELVAAALFCYPTYVSRRTGHFTSPEGALAELLGWREQAAMAPAPGPWARGWQTLRRAVLREWVAWRRRRVANECEISRFESKPGSDGLQAGDGKPPVDP</sequence>
<dbReference type="RefSeq" id="WP_252770019.1">
    <property type="nucleotide sequence ID" value="NZ_JAMXMC010000006.1"/>
</dbReference>
<feature type="region of interest" description="Disordered" evidence="1">
    <location>
        <begin position="692"/>
        <end position="711"/>
    </location>
</feature>
<proteinExistence type="predicted"/>
<dbReference type="CDD" id="cd16440">
    <property type="entry name" value="beta_Kdo_transferase_KpsC_1"/>
    <property type="match status" value="1"/>
</dbReference>
<dbReference type="EMBL" id="JAMXMC010000006">
    <property type="protein sequence ID" value="MCO5977530.1"/>
    <property type="molecule type" value="Genomic_DNA"/>
</dbReference>
<organism evidence="2 3">
    <name type="scientific">Ideonella oryzae</name>
    <dbReference type="NCBI Taxonomy" id="2937441"/>
    <lineage>
        <taxon>Bacteria</taxon>
        <taxon>Pseudomonadati</taxon>
        <taxon>Pseudomonadota</taxon>
        <taxon>Betaproteobacteria</taxon>
        <taxon>Burkholderiales</taxon>
        <taxon>Sphaerotilaceae</taxon>
        <taxon>Ideonella</taxon>
    </lineage>
</organism>
<dbReference type="InterPro" id="IPR007833">
    <property type="entry name" value="Capsule_polysaccharide_synth"/>
</dbReference>
<evidence type="ECO:0000313" key="2">
    <source>
        <dbReference type="EMBL" id="MCO5977530.1"/>
    </source>
</evidence>
<reference evidence="2 3" key="1">
    <citation type="submission" date="2022-06" db="EMBL/GenBank/DDBJ databases">
        <title>Ideonella sp. NS12-5 Genome sequencing and assembly.</title>
        <authorList>
            <person name="Jung Y."/>
        </authorList>
    </citation>
    <scope>NUCLEOTIDE SEQUENCE [LARGE SCALE GENOMIC DNA]</scope>
    <source>
        <strain evidence="2 3">NS12-5</strain>
    </source>
</reference>
<name>A0ABT1BMV4_9BURK</name>
<evidence type="ECO:0000256" key="1">
    <source>
        <dbReference type="SAM" id="MobiDB-lite"/>
    </source>
</evidence>